<keyword evidence="2" id="KW-0472">Membrane</keyword>
<feature type="region of interest" description="Disordered" evidence="1">
    <location>
        <begin position="163"/>
        <end position="187"/>
    </location>
</feature>
<accession>A0A1N6EIR5</accession>
<evidence type="ECO:0000313" key="4">
    <source>
        <dbReference type="Proteomes" id="UP000184932"/>
    </source>
</evidence>
<evidence type="ECO:0000256" key="1">
    <source>
        <dbReference type="SAM" id="MobiDB-lite"/>
    </source>
</evidence>
<dbReference type="OrthoDB" id="7819947at2"/>
<dbReference type="InterPro" id="IPR045616">
    <property type="entry name" value="DUF6446"/>
</dbReference>
<dbReference type="EMBL" id="FSRL01000001">
    <property type="protein sequence ID" value="SIN82925.1"/>
    <property type="molecule type" value="Genomic_DNA"/>
</dbReference>
<dbReference type="AlphaFoldDB" id="A0A1N6EIR5"/>
<keyword evidence="2" id="KW-0812">Transmembrane</keyword>
<evidence type="ECO:0000256" key="2">
    <source>
        <dbReference type="SAM" id="Phobius"/>
    </source>
</evidence>
<dbReference type="Pfam" id="PF20044">
    <property type="entry name" value="DUF6446"/>
    <property type="match status" value="1"/>
</dbReference>
<evidence type="ECO:0000313" key="3">
    <source>
        <dbReference type="EMBL" id="SIN82925.1"/>
    </source>
</evidence>
<name>A0A1N6EIR5_9RHOB</name>
<organism evidence="3 4">
    <name type="scientific">Vannielia litorea</name>
    <dbReference type="NCBI Taxonomy" id="1217970"/>
    <lineage>
        <taxon>Bacteria</taxon>
        <taxon>Pseudomonadati</taxon>
        <taxon>Pseudomonadota</taxon>
        <taxon>Alphaproteobacteria</taxon>
        <taxon>Rhodobacterales</taxon>
        <taxon>Paracoccaceae</taxon>
        <taxon>Vannielia</taxon>
    </lineage>
</organism>
<reference evidence="4" key="1">
    <citation type="submission" date="2016-11" db="EMBL/GenBank/DDBJ databases">
        <authorList>
            <person name="Varghese N."/>
            <person name="Submissions S."/>
        </authorList>
    </citation>
    <scope>NUCLEOTIDE SEQUENCE [LARGE SCALE GENOMIC DNA]</scope>
    <source>
        <strain evidence="4">DSM 29440</strain>
    </source>
</reference>
<dbReference type="STRING" id="1217970.SAMN05444002_0832"/>
<keyword evidence="2" id="KW-1133">Transmembrane helix</keyword>
<feature type="transmembrane region" description="Helical" evidence="2">
    <location>
        <begin position="6"/>
        <end position="24"/>
    </location>
</feature>
<protein>
    <recommendedName>
        <fullName evidence="5">Histidine kinase</fullName>
    </recommendedName>
</protein>
<gene>
    <name evidence="3" type="ORF">SAMN05444002_0832</name>
</gene>
<evidence type="ECO:0008006" key="5">
    <source>
        <dbReference type="Google" id="ProtNLM"/>
    </source>
</evidence>
<sequence length="187" mass="19550">MNGKLVGGFIVVSALVVGAAIYYLQEYFYYAPVELASGEAAVEMTTLAGGAPEAIIADGFEGTDATSSPIRYRACFTTSMSLAMLSETYAPYEAAVPLTGPGWFDCYDAEEIGAALQAGRALAFTGQANIEYGIDRVVAIGEDGRGWVWHQINPCGAAAFDGDPLPPGCPDPETFKAATPKEGESNG</sequence>
<dbReference type="RefSeq" id="WP_074254966.1">
    <property type="nucleotide sequence ID" value="NZ_FSRL01000001.1"/>
</dbReference>
<keyword evidence="4" id="KW-1185">Reference proteome</keyword>
<proteinExistence type="predicted"/>
<dbReference type="Proteomes" id="UP000184932">
    <property type="component" value="Unassembled WGS sequence"/>
</dbReference>